<reference evidence="2 3" key="1">
    <citation type="submission" date="2018-09" db="EMBL/GenBank/DDBJ databases">
        <title>Arachidicoccus sp. nov., a bacterium isolated from soil.</title>
        <authorList>
            <person name="Weon H.-Y."/>
            <person name="Kwon S.-W."/>
            <person name="Lee S.A."/>
        </authorList>
    </citation>
    <scope>NUCLEOTIDE SEQUENCE [LARGE SCALE GENOMIC DNA]</scope>
    <source>
        <strain evidence="2 3">KIS59-12</strain>
    </source>
</reference>
<feature type="region of interest" description="Disordered" evidence="1">
    <location>
        <begin position="237"/>
        <end position="265"/>
    </location>
</feature>
<protein>
    <recommendedName>
        <fullName evidence="4">DUF3945 domain-containing protein</fullName>
    </recommendedName>
</protein>
<evidence type="ECO:0000313" key="2">
    <source>
        <dbReference type="EMBL" id="AYD47432.1"/>
    </source>
</evidence>
<sequence length="265" mass="31046">MEQKNLDYLKNQLKYNGFGEELNELLEAKMLERKENFSLIHQFNYGNDVMATLLHFSKSKETDNYFFNTYDTILKKGSKDVKQRFYVDKGNTVTVKEAYNLLSGRAVHKDLTNKEGEAYNAWIQLDFKQANEKGNYQMEKFNPNYGYDLNRALAKHHIKEMENPESAEKLISSLKKGNRQSVTFLQEGNEVKRFVEANPKFFNIAVYDNDMQRLFLQPEKKQENKVAESVQQIEKNAVKKADKEKPEDVEENTTAKKRRKRVSIS</sequence>
<keyword evidence="3" id="KW-1185">Reference proteome</keyword>
<feature type="compositionally biased region" description="Basic and acidic residues" evidence="1">
    <location>
        <begin position="237"/>
        <end position="246"/>
    </location>
</feature>
<evidence type="ECO:0000313" key="3">
    <source>
        <dbReference type="Proteomes" id="UP000266118"/>
    </source>
</evidence>
<evidence type="ECO:0000256" key="1">
    <source>
        <dbReference type="SAM" id="MobiDB-lite"/>
    </source>
</evidence>
<dbReference type="Proteomes" id="UP000266118">
    <property type="component" value="Chromosome"/>
</dbReference>
<accession>A0A386HP23</accession>
<name>A0A386HP23_9BACT</name>
<dbReference type="OrthoDB" id="6372253at2"/>
<dbReference type="RefSeq" id="WP_119986545.1">
    <property type="nucleotide sequence ID" value="NZ_CP032489.1"/>
</dbReference>
<dbReference type="KEGG" id="ark:D6B99_07310"/>
<feature type="compositionally biased region" description="Basic residues" evidence="1">
    <location>
        <begin position="255"/>
        <end position="265"/>
    </location>
</feature>
<proteinExistence type="predicted"/>
<gene>
    <name evidence="2" type="ORF">D6B99_07310</name>
</gene>
<dbReference type="AlphaFoldDB" id="A0A386HP23"/>
<evidence type="ECO:0008006" key="4">
    <source>
        <dbReference type="Google" id="ProtNLM"/>
    </source>
</evidence>
<dbReference type="EMBL" id="CP032489">
    <property type="protein sequence ID" value="AYD47432.1"/>
    <property type="molecule type" value="Genomic_DNA"/>
</dbReference>
<organism evidence="2 3">
    <name type="scientific">Arachidicoccus soli</name>
    <dbReference type="NCBI Taxonomy" id="2341117"/>
    <lineage>
        <taxon>Bacteria</taxon>
        <taxon>Pseudomonadati</taxon>
        <taxon>Bacteroidota</taxon>
        <taxon>Chitinophagia</taxon>
        <taxon>Chitinophagales</taxon>
        <taxon>Chitinophagaceae</taxon>
        <taxon>Arachidicoccus</taxon>
    </lineage>
</organism>